<feature type="compositionally biased region" description="Basic and acidic residues" evidence="5">
    <location>
        <begin position="728"/>
        <end position="740"/>
    </location>
</feature>
<keyword evidence="8" id="KW-1185">Reference proteome</keyword>
<dbReference type="GO" id="GO:0016042">
    <property type="term" value="P:lipid catabolic process"/>
    <property type="evidence" value="ECO:0007669"/>
    <property type="project" value="UniProtKB-UniRule"/>
</dbReference>
<dbReference type="CDD" id="cd07231">
    <property type="entry name" value="Pat_SDP1-like"/>
    <property type="match status" value="1"/>
</dbReference>
<gene>
    <name evidence="7" type="ORF">CFOL_v3_17119</name>
</gene>
<organism evidence="7 8">
    <name type="scientific">Cephalotus follicularis</name>
    <name type="common">Albany pitcher plant</name>
    <dbReference type="NCBI Taxonomy" id="3775"/>
    <lineage>
        <taxon>Eukaryota</taxon>
        <taxon>Viridiplantae</taxon>
        <taxon>Streptophyta</taxon>
        <taxon>Embryophyta</taxon>
        <taxon>Tracheophyta</taxon>
        <taxon>Spermatophyta</taxon>
        <taxon>Magnoliopsida</taxon>
        <taxon>eudicotyledons</taxon>
        <taxon>Gunneridae</taxon>
        <taxon>Pentapetalae</taxon>
        <taxon>rosids</taxon>
        <taxon>fabids</taxon>
        <taxon>Oxalidales</taxon>
        <taxon>Cephalotaceae</taxon>
        <taxon>Cephalotus</taxon>
    </lineage>
</organism>
<feature type="region of interest" description="Disordered" evidence="5">
    <location>
        <begin position="709"/>
        <end position="747"/>
    </location>
</feature>
<name>A0A1Q3C077_CEPFO</name>
<feature type="compositionally biased region" description="Basic and acidic residues" evidence="5">
    <location>
        <begin position="836"/>
        <end position="845"/>
    </location>
</feature>
<reference evidence="8" key="1">
    <citation type="submission" date="2016-04" db="EMBL/GenBank/DDBJ databases">
        <title>Cephalotus genome sequencing.</title>
        <authorList>
            <person name="Fukushima K."/>
            <person name="Hasebe M."/>
            <person name="Fang X."/>
        </authorList>
    </citation>
    <scope>NUCLEOTIDE SEQUENCE [LARGE SCALE GENOMIC DNA]</scope>
    <source>
        <strain evidence="8">cv. St1</strain>
    </source>
</reference>
<evidence type="ECO:0000256" key="5">
    <source>
        <dbReference type="SAM" id="MobiDB-lite"/>
    </source>
</evidence>
<dbReference type="PROSITE" id="PS51635">
    <property type="entry name" value="PNPLA"/>
    <property type="match status" value="1"/>
</dbReference>
<feature type="compositionally biased region" description="Acidic residues" evidence="5">
    <location>
        <begin position="808"/>
        <end position="820"/>
    </location>
</feature>
<dbReference type="InParanoid" id="A0A1Q3C077"/>
<proteinExistence type="predicted"/>
<dbReference type="EMBL" id="BDDD01001124">
    <property type="protein sequence ID" value="GAV73636.1"/>
    <property type="molecule type" value="Genomic_DNA"/>
</dbReference>
<dbReference type="InterPro" id="IPR021771">
    <property type="entry name" value="Triacylglycerol_lipase_N"/>
</dbReference>
<protein>
    <submittedName>
        <fullName evidence="7">Patatin domain-containing protein/DUF3336 domain-containing protein</fullName>
    </submittedName>
</protein>
<dbReference type="InterPro" id="IPR016035">
    <property type="entry name" value="Acyl_Trfase/lysoPLipase"/>
</dbReference>
<evidence type="ECO:0000256" key="4">
    <source>
        <dbReference type="PROSITE-ProRule" id="PRU01161"/>
    </source>
</evidence>
<dbReference type="Gene3D" id="3.40.1090.10">
    <property type="entry name" value="Cytosolic phospholipase A2 catalytic domain"/>
    <property type="match status" value="2"/>
</dbReference>
<evidence type="ECO:0000259" key="6">
    <source>
        <dbReference type="PROSITE" id="PS51635"/>
    </source>
</evidence>
<feature type="short sequence motif" description="GXSXG" evidence="4">
    <location>
        <begin position="263"/>
        <end position="267"/>
    </location>
</feature>
<dbReference type="AlphaFoldDB" id="A0A1Q3C077"/>
<feature type="active site" description="Nucleophile" evidence="4">
    <location>
        <position position="265"/>
    </location>
</feature>
<dbReference type="PANTHER" id="PTHR14226:SF10">
    <property type="entry name" value="TRIACYLGLYCEROL LIPASE 4-RELATED"/>
    <property type="match status" value="1"/>
</dbReference>
<dbReference type="PANTHER" id="PTHR14226">
    <property type="entry name" value="NEUROPATHY TARGET ESTERASE/SWISS CHEESE D.MELANOGASTER"/>
    <property type="match status" value="1"/>
</dbReference>
<sequence>MDISNEASVESFSIGPSTIVGRTIAFRILFCKSVSHLRHQIFHVLLKYMYKFRDFLVPMLSWLHPRNPQGILAMVTIIAFLLKRYTNVKLRAEMAYRRKFWRNMMRSALTYEEWSHAAKMLDKETLKMNESDLYDEELVRNKVQELRHRRQEGSLRDIMFCMRADLIRNLGNMCNPQLHKGRLQVPKLIKEYIDEVSTQLRMVCDSDSEELLLEEKLAFMHETRHAFGRTALLLSGGASLGSFHVGVVKTLVEHKLMPRIIAGSSVGSIMCSVVATKSWPELQSFFEDSWHSLQFFDQLGGIFTVVKRVMTQGAVHEIRQLQWMLRHLTSNLTFQEAYDMTGRILGITVCSPRKHEPPRCLNYLTSPHVVIWSAVTASCAFPGLFEAQELMAKERSGELVPFHPPFHLDPEKGSGTSVRRWRDGSLEIDLPMMQLKELFNVNHFIVSQANPHIAPLLRLKEFVRAYGGNFAAKLAHLTEMEVKHRCNQILELGFPLGGVAKLFAQDWEGDVTVVMPATLAQYSKIIQNPSHVELQKAANQGRRCTWEKLSAIKANCSIELSLDECVAILNHMRRLKRSAERAAAASHGLASTVKFSASRRIPSWNRIARENSTGSLEEELLTEVGSTFHQGVSGPTIGPTSGRSLRNHRSAHDGSDSESETVDVHSWTRSGGPLMRTTSANKFIDFVQNLDGDAELNKVLMAHPNNLVIQTGGRDPYNQSSRVTTPDRGSENEFDQRDVGNRTPVNGSSIMVTVGDLLQPESIHNGIVFNIVKREDLATSNRSHDLENYSSEEAECMQLDCPEKEMDASSESDYGNDDVTEANCVNETDPDYNNFMDHDDLNDQG</sequence>
<dbReference type="Proteomes" id="UP000187406">
    <property type="component" value="Unassembled WGS sequence"/>
</dbReference>
<accession>A0A1Q3C077</accession>
<dbReference type="STRING" id="3775.A0A1Q3C077"/>
<dbReference type="FunCoup" id="A0A1Q3C077">
    <property type="interactions" value="303"/>
</dbReference>
<evidence type="ECO:0000256" key="1">
    <source>
        <dbReference type="ARBA" id="ARBA00022801"/>
    </source>
</evidence>
<keyword evidence="3 4" id="KW-0443">Lipid metabolism</keyword>
<dbReference type="InterPro" id="IPR050301">
    <property type="entry name" value="NTE"/>
</dbReference>
<comment type="caution">
    <text evidence="7">The sequence shown here is derived from an EMBL/GenBank/DDBJ whole genome shotgun (WGS) entry which is preliminary data.</text>
</comment>
<dbReference type="GO" id="GO:0004806">
    <property type="term" value="F:triacylglycerol lipase activity"/>
    <property type="evidence" value="ECO:0007669"/>
    <property type="project" value="InterPro"/>
</dbReference>
<comment type="caution">
    <text evidence="4">Lacks conserved residue(s) required for the propagation of feature annotation.</text>
</comment>
<evidence type="ECO:0000256" key="2">
    <source>
        <dbReference type="ARBA" id="ARBA00022963"/>
    </source>
</evidence>
<evidence type="ECO:0000313" key="7">
    <source>
        <dbReference type="EMBL" id="GAV73636.1"/>
    </source>
</evidence>
<keyword evidence="1 4" id="KW-0378">Hydrolase</keyword>
<feature type="domain" description="PNPLA" evidence="6">
    <location>
        <begin position="232"/>
        <end position="436"/>
    </location>
</feature>
<evidence type="ECO:0000256" key="3">
    <source>
        <dbReference type="ARBA" id="ARBA00023098"/>
    </source>
</evidence>
<dbReference type="OrthoDB" id="15478at2759"/>
<dbReference type="Pfam" id="PF11815">
    <property type="entry name" value="DUF3336"/>
    <property type="match status" value="1"/>
</dbReference>
<feature type="region of interest" description="Disordered" evidence="5">
    <location>
        <begin position="628"/>
        <end position="666"/>
    </location>
</feature>
<evidence type="ECO:0000313" key="8">
    <source>
        <dbReference type="Proteomes" id="UP000187406"/>
    </source>
</evidence>
<dbReference type="InterPro" id="IPR002641">
    <property type="entry name" value="PNPLA_dom"/>
</dbReference>
<feature type="active site" description="Proton acceptor" evidence="4">
    <location>
        <position position="423"/>
    </location>
</feature>
<dbReference type="SUPFAM" id="SSF52151">
    <property type="entry name" value="FabD/lysophospholipase-like"/>
    <property type="match status" value="1"/>
</dbReference>
<keyword evidence="2 4" id="KW-0442">Lipid degradation</keyword>
<dbReference type="Pfam" id="PF01734">
    <property type="entry name" value="Patatin"/>
    <property type="match status" value="1"/>
</dbReference>
<feature type="region of interest" description="Disordered" evidence="5">
    <location>
        <begin position="802"/>
        <end position="845"/>
    </location>
</feature>